<organism evidence="1">
    <name type="scientific">marine sediment metagenome</name>
    <dbReference type="NCBI Taxonomy" id="412755"/>
    <lineage>
        <taxon>unclassified sequences</taxon>
        <taxon>metagenomes</taxon>
        <taxon>ecological metagenomes</taxon>
    </lineage>
</organism>
<accession>X1GAZ5</accession>
<sequence length="97" mass="11683">LISLNTFKTKDKEPVCFQIFKTNQGTSFIVRDYRIIFRINSSQSINKDDLKRIKKAVREFMKKYTLYIFRNWKAFMREEISPKESLFELFGLKKADT</sequence>
<dbReference type="AlphaFoldDB" id="X1GAZ5"/>
<reference evidence="1" key="1">
    <citation type="journal article" date="2014" name="Front. Microbiol.">
        <title>High frequency of phylogenetically diverse reductive dehalogenase-homologous genes in deep subseafloor sedimentary metagenomes.</title>
        <authorList>
            <person name="Kawai M."/>
            <person name="Futagami T."/>
            <person name="Toyoda A."/>
            <person name="Takaki Y."/>
            <person name="Nishi S."/>
            <person name="Hori S."/>
            <person name="Arai W."/>
            <person name="Tsubouchi T."/>
            <person name="Morono Y."/>
            <person name="Uchiyama I."/>
            <person name="Ito T."/>
            <person name="Fujiyama A."/>
            <person name="Inagaki F."/>
            <person name="Takami H."/>
        </authorList>
    </citation>
    <scope>NUCLEOTIDE SEQUENCE</scope>
    <source>
        <strain evidence="1">Expedition CK06-06</strain>
    </source>
</reference>
<feature type="non-terminal residue" evidence="1">
    <location>
        <position position="1"/>
    </location>
</feature>
<gene>
    <name evidence="1" type="ORF">S03H2_20647</name>
</gene>
<protein>
    <submittedName>
        <fullName evidence="1">Uncharacterized protein</fullName>
    </submittedName>
</protein>
<comment type="caution">
    <text evidence="1">The sequence shown here is derived from an EMBL/GenBank/DDBJ whole genome shotgun (WGS) entry which is preliminary data.</text>
</comment>
<dbReference type="EMBL" id="BARU01010905">
    <property type="protein sequence ID" value="GAH38764.1"/>
    <property type="molecule type" value="Genomic_DNA"/>
</dbReference>
<name>X1GAZ5_9ZZZZ</name>
<proteinExistence type="predicted"/>
<evidence type="ECO:0000313" key="1">
    <source>
        <dbReference type="EMBL" id="GAH38764.1"/>
    </source>
</evidence>